<dbReference type="PANTHER" id="PTHR45527">
    <property type="entry name" value="NONRIBOSOMAL PEPTIDE SYNTHETASE"/>
    <property type="match status" value="1"/>
</dbReference>
<dbReference type="GO" id="GO:0008610">
    <property type="term" value="P:lipid biosynthetic process"/>
    <property type="evidence" value="ECO:0007669"/>
    <property type="project" value="UniProtKB-ARBA"/>
</dbReference>
<dbReference type="PANTHER" id="PTHR45527:SF1">
    <property type="entry name" value="FATTY ACID SYNTHASE"/>
    <property type="match status" value="1"/>
</dbReference>
<dbReference type="Gene3D" id="2.30.38.10">
    <property type="entry name" value="Luciferase, Domain 3"/>
    <property type="match status" value="1"/>
</dbReference>
<dbReference type="InterPro" id="IPR000873">
    <property type="entry name" value="AMP-dep_synth/lig_dom"/>
</dbReference>
<dbReference type="KEGG" id="mrh:MycrhN_5006"/>
<dbReference type="GO" id="GO:0043041">
    <property type="term" value="P:amino acid activation for nonribosomal peptide biosynthetic process"/>
    <property type="evidence" value="ECO:0007669"/>
    <property type="project" value="TreeGrafter"/>
</dbReference>
<dbReference type="Pfam" id="PF00501">
    <property type="entry name" value="AMP-binding"/>
    <property type="match status" value="1"/>
</dbReference>
<dbReference type="Gene3D" id="1.10.1200.10">
    <property type="entry name" value="ACP-like"/>
    <property type="match status" value="1"/>
</dbReference>
<feature type="domain" description="Carrier" evidence="4">
    <location>
        <begin position="535"/>
        <end position="609"/>
    </location>
</feature>
<dbReference type="CDD" id="cd12117">
    <property type="entry name" value="A_NRPS_Srf_like"/>
    <property type="match status" value="1"/>
</dbReference>
<dbReference type="STRING" id="710685.MycrhN_5006"/>
<dbReference type="AlphaFoldDB" id="G8RVQ2"/>
<dbReference type="eggNOG" id="COG1020">
    <property type="taxonomic scope" value="Bacteria"/>
</dbReference>
<dbReference type="GO" id="GO:0005737">
    <property type="term" value="C:cytoplasm"/>
    <property type="evidence" value="ECO:0007669"/>
    <property type="project" value="TreeGrafter"/>
</dbReference>
<dbReference type="InterPro" id="IPR023213">
    <property type="entry name" value="CAT-like_dom_sf"/>
</dbReference>
<dbReference type="OrthoDB" id="4506464at2"/>
<dbReference type="InterPro" id="IPR025110">
    <property type="entry name" value="AMP-bd_C"/>
</dbReference>
<dbReference type="InterPro" id="IPR010071">
    <property type="entry name" value="AA_adenyl_dom"/>
</dbReference>
<dbReference type="RefSeq" id="WP_014213228.1">
    <property type="nucleotide sequence ID" value="NC_016604.1"/>
</dbReference>
<dbReference type="Gene3D" id="3.40.50.980">
    <property type="match status" value="2"/>
</dbReference>
<dbReference type="Pfam" id="PF00668">
    <property type="entry name" value="Condensation"/>
    <property type="match status" value="1"/>
</dbReference>
<dbReference type="HOGENOM" id="CLU_000022_4_0_11"/>
<dbReference type="EMBL" id="CP003169">
    <property type="protein sequence ID" value="AEV75485.1"/>
    <property type="molecule type" value="Genomic_DNA"/>
</dbReference>
<keyword evidence="6" id="KW-1185">Reference proteome</keyword>
<dbReference type="SUPFAM" id="SSF47336">
    <property type="entry name" value="ACP-like"/>
    <property type="match status" value="1"/>
</dbReference>
<dbReference type="Proteomes" id="UP000005442">
    <property type="component" value="Chromosome"/>
</dbReference>
<dbReference type="InterPro" id="IPR036736">
    <property type="entry name" value="ACP-like_sf"/>
</dbReference>
<dbReference type="Pfam" id="PF13193">
    <property type="entry name" value="AMP-binding_C"/>
    <property type="match status" value="1"/>
</dbReference>
<evidence type="ECO:0000313" key="5">
    <source>
        <dbReference type="EMBL" id="AEV75485.1"/>
    </source>
</evidence>
<dbReference type="SUPFAM" id="SSF56801">
    <property type="entry name" value="Acetyl-CoA synthetase-like"/>
    <property type="match status" value="1"/>
</dbReference>
<name>G8RVQ2_MYCRN</name>
<sequence length="1065" mass="117977">MCYNGSTINDVDISSDMIGGNTPKVLAPLYDDRMGQIHRLELDLSLYPRDKSLYGLFEECVRRFPQRVAVRFRDESLTYAQLHARAESMGVRLRELGVRPGEPVALMTARSVEMVVGILAILRAGATYVPIDQGHPPARTQSILRDSGARVCLTVAMIRARQGAVVDTSVLSPVGVPVGPAYIMYTSGSTGVPKGIAVAHHSVTRTVMNTNYVTVEPEDNVLQLVNYAFDGSVFDIFGALLNGATLVVPEQDDITDPDRLAAIINNAGASIVLMTTALFNAYIDHDPMIFAPLRKVLFGGERASVWHVKKALTHLGPGKLVHVYGPTEATIFSSACSLDEVVDDVVPIGKPWSNTRLYVLDGDRQPVAVGVVGELYIGGDGVGMGYWGDARLTCQRFVPDPWVAGAVMYRSGDMVKWLDTGDLVYVGRVDEQIKLRGFRIEPGEIEARLLEHPAVGQCAVIVKGDRLVAFYTSDEPVDDTLLKTHLRTTLPYYMVPDHFEHTDQLPLTHNGKIDRHNLTARAAPTSPTQPDIRYQRSSGQDDVVYRLFAEMLGVPVVGPHDGFSDLGGNSITAMMLASRLKRAGYKVTPRDIMHCQTIDKLLEETSEHTINLADSSDIDVDVQPETGVLDGDVLRLLDDSIAMNNRIVMGAPVAKEYPLSAMQQMQISFETPGSLAIEPLQRVMNLPALRRAYGNLIARHGLLRSVPVKSGGIRVWREYGYGGEETPQIPVIKVAEHLGDELSVQALIEKLTTRSFKGEGILHQLVVAVVDKDTYFLVWVVSHVIFDRVSKEILSRHLIRHYDAVLQGQVLPAEARSFEDYVRQLARGPQGVETHDIVRAFRLHEFYEAKQQAKHLVKATGSRSSTNFNIVVPLESSWQIEHPWETALVVHVKGLRQYLQIDELPILFVTEGREFENQRYYDTVGELTDMIPLFVDARLSPTEITRSVLDRLEFVKQHNIAFLHLAAEGATHAQWAEITSLVDIGSDFEHLDILMFNILGYADDLTAESIVEASWVQPQPLPIQTLLNAITGVHSDKLVCSFRTSCAVDVTRIRDCFKHAATELA</sequence>
<dbReference type="InterPro" id="IPR020845">
    <property type="entry name" value="AMP-binding_CS"/>
</dbReference>
<dbReference type="InterPro" id="IPR006162">
    <property type="entry name" value="Ppantetheine_attach_site"/>
</dbReference>
<accession>G8RVQ2</accession>
<dbReference type="GO" id="GO:0031177">
    <property type="term" value="F:phosphopantetheine binding"/>
    <property type="evidence" value="ECO:0007669"/>
    <property type="project" value="TreeGrafter"/>
</dbReference>
<dbReference type="Gene3D" id="3.30.300.30">
    <property type="match status" value="1"/>
</dbReference>
<dbReference type="InterPro" id="IPR001242">
    <property type="entry name" value="Condensation_dom"/>
</dbReference>
<evidence type="ECO:0000259" key="4">
    <source>
        <dbReference type="PROSITE" id="PS50075"/>
    </source>
</evidence>
<dbReference type="NCBIfam" id="TIGR01733">
    <property type="entry name" value="AA-adenyl-dom"/>
    <property type="match status" value="1"/>
</dbReference>
<dbReference type="Gene3D" id="3.30.559.10">
    <property type="entry name" value="Chloramphenicol acetyltransferase-like domain"/>
    <property type="match status" value="1"/>
</dbReference>
<proteinExistence type="predicted"/>
<keyword evidence="2" id="KW-0596">Phosphopantetheine</keyword>
<evidence type="ECO:0000256" key="1">
    <source>
        <dbReference type="ARBA" id="ARBA00001957"/>
    </source>
</evidence>
<dbReference type="PROSITE" id="PS00455">
    <property type="entry name" value="AMP_BINDING"/>
    <property type="match status" value="1"/>
</dbReference>
<dbReference type="InterPro" id="IPR045851">
    <property type="entry name" value="AMP-bd_C_sf"/>
</dbReference>
<dbReference type="PROSITE" id="PS50075">
    <property type="entry name" value="CARRIER"/>
    <property type="match status" value="1"/>
</dbReference>
<gene>
    <name evidence="5" type="ordered locus">MycrhN_5006</name>
</gene>
<comment type="cofactor">
    <cofactor evidence="1">
        <name>pantetheine 4'-phosphate</name>
        <dbReference type="ChEBI" id="CHEBI:47942"/>
    </cofactor>
</comment>
<dbReference type="InterPro" id="IPR009081">
    <property type="entry name" value="PP-bd_ACP"/>
</dbReference>
<dbReference type="GO" id="GO:0003824">
    <property type="term" value="F:catalytic activity"/>
    <property type="evidence" value="ECO:0007669"/>
    <property type="project" value="InterPro"/>
</dbReference>
<dbReference type="GO" id="GO:0044550">
    <property type="term" value="P:secondary metabolite biosynthetic process"/>
    <property type="evidence" value="ECO:0007669"/>
    <property type="project" value="TreeGrafter"/>
</dbReference>
<dbReference type="PATRIC" id="fig|710685.3.peg.5021"/>
<evidence type="ECO:0000256" key="3">
    <source>
        <dbReference type="ARBA" id="ARBA00022553"/>
    </source>
</evidence>
<dbReference type="Pfam" id="PF00550">
    <property type="entry name" value="PP-binding"/>
    <property type="match status" value="1"/>
</dbReference>
<reference evidence="5 6" key="1">
    <citation type="submission" date="2011-12" db="EMBL/GenBank/DDBJ databases">
        <title>Complete sequence of Mycobacterium rhodesiae NBB3.</title>
        <authorList>
            <consortium name="US DOE Joint Genome Institute"/>
            <person name="Lucas S."/>
            <person name="Han J."/>
            <person name="Lapidus A."/>
            <person name="Cheng J.-F."/>
            <person name="Goodwin L."/>
            <person name="Pitluck S."/>
            <person name="Peters L."/>
            <person name="Mikhailova N."/>
            <person name="Gu W."/>
            <person name="Detter J.C."/>
            <person name="Han C."/>
            <person name="Tapia R."/>
            <person name="Land M."/>
            <person name="Hauser L."/>
            <person name="Kyrpides N."/>
            <person name="Ivanova N."/>
            <person name="Pagani I."/>
            <person name="Mattes T."/>
            <person name="Holmes A."/>
            <person name="Rutledge P."/>
            <person name="Paulsen I."/>
            <person name="Coleman N."/>
            <person name="Woyke T."/>
        </authorList>
    </citation>
    <scope>NUCLEOTIDE SEQUENCE [LARGE SCALE GENOMIC DNA]</scope>
    <source>
        <strain evidence="5 6">NBB3</strain>
    </source>
</reference>
<evidence type="ECO:0000256" key="2">
    <source>
        <dbReference type="ARBA" id="ARBA00022450"/>
    </source>
</evidence>
<evidence type="ECO:0000313" key="6">
    <source>
        <dbReference type="Proteomes" id="UP000005442"/>
    </source>
</evidence>
<dbReference type="UniPathway" id="UPA00011"/>
<dbReference type="PROSITE" id="PS00012">
    <property type="entry name" value="PHOSPHOPANTETHEINE"/>
    <property type="match status" value="1"/>
</dbReference>
<dbReference type="SUPFAM" id="SSF52777">
    <property type="entry name" value="CoA-dependent acyltransferases"/>
    <property type="match status" value="1"/>
</dbReference>
<protein>
    <submittedName>
        <fullName evidence="5">Amino acid adenylation enzyme/thioester reductase family protein</fullName>
    </submittedName>
</protein>
<organism evidence="5 6">
    <name type="scientific">Mycolicibacterium rhodesiae (strain NBB3)</name>
    <name type="common">Mycobacterium rhodesiae</name>
    <dbReference type="NCBI Taxonomy" id="710685"/>
    <lineage>
        <taxon>Bacteria</taxon>
        <taxon>Bacillati</taxon>
        <taxon>Actinomycetota</taxon>
        <taxon>Actinomycetes</taxon>
        <taxon>Mycobacteriales</taxon>
        <taxon>Mycobacteriaceae</taxon>
        <taxon>Mycolicibacterium</taxon>
    </lineage>
</organism>
<keyword evidence="3" id="KW-0597">Phosphoprotein</keyword>